<reference evidence="2" key="1">
    <citation type="journal article" date="2023" name="Front. Plant Sci.">
        <title>Chromosomal-level genome assembly of Melastoma candidum provides insights into trichome evolution.</title>
        <authorList>
            <person name="Zhong Y."/>
            <person name="Wu W."/>
            <person name="Sun C."/>
            <person name="Zou P."/>
            <person name="Liu Y."/>
            <person name="Dai S."/>
            <person name="Zhou R."/>
        </authorList>
    </citation>
    <scope>NUCLEOTIDE SEQUENCE [LARGE SCALE GENOMIC DNA]</scope>
</reference>
<dbReference type="Proteomes" id="UP001057402">
    <property type="component" value="Chromosome 12"/>
</dbReference>
<organism evidence="1 2">
    <name type="scientific">Melastoma candidum</name>
    <dbReference type="NCBI Taxonomy" id="119954"/>
    <lineage>
        <taxon>Eukaryota</taxon>
        <taxon>Viridiplantae</taxon>
        <taxon>Streptophyta</taxon>
        <taxon>Embryophyta</taxon>
        <taxon>Tracheophyta</taxon>
        <taxon>Spermatophyta</taxon>
        <taxon>Magnoliopsida</taxon>
        <taxon>eudicotyledons</taxon>
        <taxon>Gunneridae</taxon>
        <taxon>Pentapetalae</taxon>
        <taxon>rosids</taxon>
        <taxon>malvids</taxon>
        <taxon>Myrtales</taxon>
        <taxon>Melastomataceae</taxon>
        <taxon>Melastomatoideae</taxon>
        <taxon>Melastomateae</taxon>
        <taxon>Melastoma</taxon>
    </lineage>
</organism>
<protein>
    <submittedName>
        <fullName evidence="1">Uncharacterized protein</fullName>
    </submittedName>
</protein>
<comment type="caution">
    <text evidence="1">The sequence shown here is derived from an EMBL/GenBank/DDBJ whole genome shotgun (WGS) entry which is preliminary data.</text>
</comment>
<name>A0ACB9KYN7_9MYRT</name>
<gene>
    <name evidence="1" type="ORF">MLD38_037997</name>
</gene>
<proteinExistence type="predicted"/>
<evidence type="ECO:0000313" key="1">
    <source>
        <dbReference type="EMBL" id="KAI4302219.1"/>
    </source>
</evidence>
<keyword evidence="2" id="KW-1185">Reference proteome</keyword>
<dbReference type="EMBL" id="CM042891">
    <property type="protein sequence ID" value="KAI4302219.1"/>
    <property type="molecule type" value="Genomic_DNA"/>
</dbReference>
<accession>A0ACB9KYN7</accession>
<sequence length="128" mass="13797">MSGSLKADASLVSSPVTAATCPVAAASPARRRKRTEGVVAGIFGLSQAVEEEEVVTNVSRKGIGGRGRRGRRGKKVVSLLFRWEEQDKRERAKLQNLDPALTACCTAPMATLFTLADYLPSVFHTLRP</sequence>
<evidence type="ECO:0000313" key="2">
    <source>
        <dbReference type="Proteomes" id="UP001057402"/>
    </source>
</evidence>